<keyword evidence="5" id="KW-0378">Hydrolase</keyword>
<evidence type="ECO:0000256" key="1">
    <source>
        <dbReference type="ARBA" id="ARBA00010923"/>
    </source>
</evidence>
<dbReference type="SUPFAM" id="SSF116734">
    <property type="entry name" value="DNA methylase specificity domain"/>
    <property type="match status" value="2"/>
</dbReference>
<dbReference type="Gene3D" id="1.10.287.1120">
    <property type="entry name" value="Bipartite methylase S protein"/>
    <property type="match status" value="1"/>
</dbReference>
<dbReference type="GO" id="GO:0003677">
    <property type="term" value="F:DNA binding"/>
    <property type="evidence" value="ECO:0007669"/>
    <property type="project" value="UniProtKB-KW"/>
</dbReference>
<dbReference type="PANTHER" id="PTHR30408">
    <property type="entry name" value="TYPE-1 RESTRICTION ENZYME ECOKI SPECIFICITY PROTEIN"/>
    <property type="match status" value="1"/>
</dbReference>
<evidence type="ECO:0000259" key="4">
    <source>
        <dbReference type="Pfam" id="PF01420"/>
    </source>
</evidence>
<dbReference type="PANTHER" id="PTHR30408:SF12">
    <property type="entry name" value="TYPE I RESTRICTION ENZYME MJAVIII SPECIFICITY SUBUNIT"/>
    <property type="match status" value="1"/>
</dbReference>
<evidence type="ECO:0000256" key="2">
    <source>
        <dbReference type="ARBA" id="ARBA00022747"/>
    </source>
</evidence>
<accession>A0A1H6WI32</accession>
<reference evidence="6" key="1">
    <citation type="submission" date="2016-10" db="EMBL/GenBank/DDBJ databases">
        <authorList>
            <person name="Varghese N."/>
            <person name="Submissions S."/>
        </authorList>
    </citation>
    <scope>NUCLEOTIDE SEQUENCE [LARGE SCALE GENOMIC DNA]</scope>
    <source>
        <strain evidence="6">IBRC-M 10761</strain>
    </source>
</reference>
<gene>
    <name evidence="5" type="ORF">SAMN05192553_102725</name>
</gene>
<dbReference type="EMBL" id="FNZH01000002">
    <property type="protein sequence ID" value="SEJ16681.1"/>
    <property type="molecule type" value="Genomic_DNA"/>
</dbReference>
<dbReference type="Gene3D" id="3.90.220.20">
    <property type="entry name" value="DNA methylase specificity domains"/>
    <property type="match status" value="2"/>
</dbReference>
<dbReference type="AlphaFoldDB" id="A0A1H6WI32"/>
<name>A0A1H6WI32_9BACT</name>
<dbReference type="Proteomes" id="UP000199403">
    <property type="component" value="Unassembled WGS sequence"/>
</dbReference>
<proteinExistence type="inferred from homology"/>
<dbReference type="STRING" id="1416801.SAMN05192553_102725"/>
<keyword evidence="2" id="KW-0680">Restriction system</keyword>
<sequence>MTEVEVLIPDLRFPEFLNDKTWVRDTLGALSNVISKRNKENKNLPVYSINNKEGFLPQDDQFEGISSTERNYDISLYKVIERNTFAYNPARINVGSIGYSGDLDNIIISSLYVCFKTTEKVNDEFLLQFIKTPFFNKEVENNVEGGIRNYLFYQNFSNISIPIPSLQEQQKIASCLSSLDELIAANKDKLTALKVHKKGLMQNLFPHPSTGSGSRGKVPKYRFPEFEEDGEWVEKKVGEMTIKVGSGKTPQGGDKNYISSGRPFVRSQNIGWGILLLDEIAFIAEEIHATFRSSEIKLNDVLLNITGASIGRSAIANEKIAKGNVNQHVCIIRTKHVLNPVFLNKYFISNYGQKQIDGFQAGGNRQGLNFSQIRSLEIPIPQTIQEQQKIASCLSSVDELITTQAEKIAELQQHKKGLMQGLFPKIKN</sequence>
<evidence type="ECO:0000256" key="3">
    <source>
        <dbReference type="ARBA" id="ARBA00023125"/>
    </source>
</evidence>
<dbReference type="CDD" id="cd17256">
    <property type="entry name" value="RMtype1_S_EcoJA65PI-TRD1-CR1_like"/>
    <property type="match status" value="1"/>
</dbReference>
<feature type="domain" description="Type I restriction modification DNA specificity" evidence="4">
    <location>
        <begin position="231"/>
        <end position="413"/>
    </location>
</feature>
<keyword evidence="5" id="KW-0540">Nuclease</keyword>
<keyword evidence="5" id="KW-0255">Endonuclease</keyword>
<dbReference type="RefSeq" id="WP_092172815.1">
    <property type="nucleotide sequence ID" value="NZ_FNZH01000002.1"/>
</dbReference>
<keyword evidence="6" id="KW-1185">Reference proteome</keyword>
<dbReference type="Pfam" id="PF01420">
    <property type="entry name" value="Methylase_S"/>
    <property type="match status" value="2"/>
</dbReference>
<dbReference type="InterPro" id="IPR044946">
    <property type="entry name" value="Restrct_endonuc_typeI_TRD_sf"/>
</dbReference>
<evidence type="ECO:0000313" key="6">
    <source>
        <dbReference type="Proteomes" id="UP000199403"/>
    </source>
</evidence>
<dbReference type="GO" id="GO:0004519">
    <property type="term" value="F:endonuclease activity"/>
    <property type="evidence" value="ECO:0007669"/>
    <property type="project" value="UniProtKB-KW"/>
</dbReference>
<dbReference type="InterPro" id="IPR000055">
    <property type="entry name" value="Restrct_endonuc_typeI_TRD"/>
</dbReference>
<dbReference type="GO" id="GO:0009307">
    <property type="term" value="P:DNA restriction-modification system"/>
    <property type="evidence" value="ECO:0007669"/>
    <property type="project" value="UniProtKB-KW"/>
</dbReference>
<organism evidence="5 6">
    <name type="scientific">Cyclobacterium xiamenense</name>
    <dbReference type="NCBI Taxonomy" id="1297121"/>
    <lineage>
        <taxon>Bacteria</taxon>
        <taxon>Pseudomonadati</taxon>
        <taxon>Bacteroidota</taxon>
        <taxon>Cytophagia</taxon>
        <taxon>Cytophagales</taxon>
        <taxon>Cyclobacteriaceae</taxon>
        <taxon>Cyclobacterium</taxon>
    </lineage>
</organism>
<comment type="similarity">
    <text evidence="1">Belongs to the type-I restriction system S methylase family.</text>
</comment>
<feature type="domain" description="Type I restriction modification DNA specificity" evidence="4">
    <location>
        <begin position="35"/>
        <end position="194"/>
    </location>
</feature>
<dbReference type="InterPro" id="IPR052021">
    <property type="entry name" value="Type-I_RS_S_subunit"/>
</dbReference>
<keyword evidence="3" id="KW-0238">DNA-binding</keyword>
<protein>
    <submittedName>
        <fullName evidence="5">Restriction endonuclease S subunit</fullName>
    </submittedName>
</protein>
<evidence type="ECO:0000313" key="5">
    <source>
        <dbReference type="EMBL" id="SEJ16681.1"/>
    </source>
</evidence>